<organism evidence="9 10">
    <name type="scientific">Auraticoccus cholistanensis</name>
    <dbReference type="NCBI Taxonomy" id="2656650"/>
    <lineage>
        <taxon>Bacteria</taxon>
        <taxon>Bacillati</taxon>
        <taxon>Actinomycetota</taxon>
        <taxon>Actinomycetes</taxon>
        <taxon>Propionibacteriales</taxon>
        <taxon>Propionibacteriaceae</taxon>
        <taxon>Auraticoccus</taxon>
    </lineage>
</organism>
<gene>
    <name evidence="9" type="ORF">GC722_01465</name>
</gene>
<proteinExistence type="inferred from homology"/>
<evidence type="ECO:0000256" key="3">
    <source>
        <dbReference type="ARBA" id="ARBA00022475"/>
    </source>
</evidence>
<comment type="subcellular location">
    <subcellularLocation>
        <location evidence="1 7">Cell membrane</location>
        <topology evidence="1 7">Multi-pass membrane protein</topology>
    </subcellularLocation>
</comment>
<evidence type="ECO:0000256" key="1">
    <source>
        <dbReference type="ARBA" id="ARBA00004651"/>
    </source>
</evidence>
<dbReference type="Gene3D" id="1.10.3720.10">
    <property type="entry name" value="MetI-like"/>
    <property type="match status" value="1"/>
</dbReference>
<dbReference type="Pfam" id="PF00528">
    <property type="entry name" value="BPD_transp_1"/>
    <property type="match status" value="1"/>
</dbReference>
<dbReference type="GO" id="GO:0005886">
    <property type="term" value="C:plasma membrane"/>
    <property type="evidence" value="ECO:0007669"/>
    <property type="project" value="UniProtKB-SubCell"/>
</dbReference>
<evidence type="ECO:0000256" key="7">
    <source>
        <dbReference type="RuleBase" id="RU363032"/>
    </source>
</evidence>
<reference evidence="9 10" key="1">
    <citation type="submission" date="2019-12" db="EMBL/GenBank/DDBJ databases">
        <title>Auraticoccus cholistani sp. nov., an actinomycete isolated from soil of Cholistan desert.</title>
        <authorList>
            <person name="Cheema M.T."/>
        </authorList>
    </citation>
    <scope>NUCLEOTIDE SEQUENCE [LARGE SCALE GENOMIC DNA]</scope>
    <source>
        <strain evidence="9 10">F435</strain>
    </source>
</reference>
<evidence type="ECO:0000256" key="4">
    <source>
        <dbReference type="ARBA" id="ARBA00022692"/>
    </source>
</evidence>
<dbReference type="CDD" id="cd06261">
    <property type="entry name" value="TM_PBP2"/>
    <property type="match status" value="1"/>
</dbReference>
<dbReference type="SUPFAM" id="SSF161098">
    <property type="entry name" value="MetI-like"/>
    <property type="match status" value="1"/>
</dbReference>
<keyword evidence="10" id="KW-1185">Reference proteome</keyword>
<evidence type="ECO:0000256" key="2">
    <source>
        <dbReference type="ARBA" id="ARBA00022448"/>
    </source>
</evidence>
<keyword evidence="6 7" id="KW-0472">Membrane</keyword>
<feature type="transmembrane region" description="Helical" evidence="7">
    <location>
        <begin position="67"/>
        <end position="91"/>
    </location>
</feature>
<feature type="transmembrane region" description="Helical" evidence="7">
    <location>
        <begin position="133"/>
        <end position="155"/>
    </location>
</feature>
<dbReference type="GO" id="GO:0055085">
    <property type="term" value="P:transmembrane transport"/>
    <property type="evidence" value="ECO:0007669"/>
    <property type="project" value="InterPro"/>
</dbReference>
<feature type="domain" description="ABC transmembrane type-1" evidence="8">
    <location>
        <begin position="68"/>
        <end position="259"/>
    </location>
</feature>
<dbReference type="EMBL" id="WPCU01000003">
    <property type="protein sequence ID" value="MVA74708.1"/>
    <property type="molecule type" value="Genomic_DNA"/>
</dbReference>
<dbReference type="Proteomes" id="UP000435304">
    <property type="component" value="Unassembled WGS sequence"/>
</dbReference>
<accession>A0A6A9UQ81</accession>
<keyword evidence="4 7" id="KW-0812">Transmembrane</keyword>
<keyword evidence="2 7" id="KW-0813">Transport</keyword>
<name>A0A6A9UQ81_9ACTN</name>
<evidence type="ECO:0000256" key="5">
    <source>
        <dbReference type="ARBA" id="ARBA00022989"/>
    </source>
</evidence>
<dbReference type="InterPro" id="IPR000515">
    <property type="entry name" value="MetI-like"/>
</dbReference>
<keyword evidence="3" id="KW-1003">Cell membrane</keyword>
<evidence type="ECO:0000313" key="10">
    <source>
        <dbReference type="Proteomes" id="UP000435304"/>
    </source>
</evidence>
<feature type="transmembrane region" description="Helical" evidence="7">
    <location>
        <begin position="236"/>
        <end position="258"/>
    </location>
</feature>
<dbReference type="PANTHER" id="PTHR43744:SF3">
    <property type="entry name" value="LACTOSE TRANSPORT SYSTEM PERMEASE PROTEIN LACG"/>
    <property type="match status" value="1"/>
</dbReference>
<comment type="similarity">
    <text evidence="7">Belongs to the binding-protein-dependent transport system permease family.</text>
</comment>
<dbReference type="AlphaFoldDB" id="A0A6A9UQ81"/>
<dbReference type="InterPro" id="IPR035906">
    <property type="entry name" value="MetI-like_sf"/>
</dbReference>
<feature type="transmembrane region" description="Helical" evidence="7">
    <location>
        <begin position="12"/>
        <end position="34"/>
    </location>
</feature>
<comment type="caution">
    <text evidence="9">The sequence shown here is derived from an EMBL/GenBank/DDBJ whole genome shotgun (WGS) entry which is preliminary data.</text>
</comment>
<feature type="transmembrane region" description="Helical" evidence="7">
    <location>
        <begin position="103"/>
        <end position="127"/>
    </location>
</feature>
<keyword evidence="5 7" id="KW-1133">Transmembrane helix</keyword>
<evidence type="ECO:0000256" key="6">
    <source>
        <dbReference type="ARBA" id="ARBA00023136"/>
    </source>
</evidence>
<dbReference type="PANTHER" id="PTHR43744">
    <property type="entry name" value="ABC TRANSPORTER PERMEASE PROTEIN MG189-RELATED-RELATED"/>
    <property type="match status" value="1"/>
</dbReference>
<evidence type="ECO:0000313" key="9">
    <source>
        <dbReference type="EMBL" id="MVA74708.1"/>
    </source>
</evidence>
<evidence type="ECO:0000259" key="8">
    <source>
        <dbReference type="PROSITE" id="PS50928"/>
    </source>
</evidence>
<protein>
    <submittedName>
        <fullName evidence="9">ABC transporter permease subunit</fullName>
    </submittedName>
</protein>
<dbReference type="PROSITE" id="PS50928">
    <property type="entry name" value="ABC_TM1"/>
    <property type="match status" value="1"/>
</dbReference>
<dbReference type="RefSeq" id="WP_156607320.1">
    <property type="nucleotide sequence ID" value="NZ_WPCU01000003.1"/>
</dbReference>
<sequence length="273" mass="29667">MRPYTWRTMLLEVGLLAAGVVFFIPFFVLFSVAFRNPDAAPGPLDATWPPNFDNLVTAWTSSAMGPALANSAIITVLSVVPMIVLSSAAAYPLARYTQAWSKGLFYFFVLGLLFAGQAATIPLYILIRDLGLMGTIWAVVLIHVGGAMPFGVFLYTTFLRELPRDYEEAAALDGCGGVKAFARVVFPLMRPITGTLLILQALGCWNDFFIPLIYLSSGSNLTAPLAVYSYVGTYTADWPLVFSALLISIAPILLFYLFAQKHIIKGFAAGLKG</sequence>